<dbReference type="PANTHER" id="PTHR48081:SF6">
    <property type="entry name" value="PEPTIDASE S9 PROLYL OLIGOPEPTIDASE CATALYTIC DOMAIN-CONTAINING PROTEIN"/>
    <property type="match status" value="1"/>
</dbReference>
<dbReference type="PANTHER" id="PTHR48081">
    <property type="entry name" value="AB HYDROLASE SUPERFAMILY PROTEIN C4A8.06C"/>
    <property type="match status" value="1"/>
</dbReference>
<organism evidence="3 4">
    <name type="scientific">Jeotgalibaca arthritidis</name>
    <dbReference type="NCBI Taxonomy" id="1868794"/>
    <lineage>
        <taxon>Bacteria</taxon>
        <taxon>Bacillati</taxon>
        <taxon>Bacillota</taxon>
        <taxon>Bacilli</taxon>
        <taxon>Lactobacillales</taxon>
        <taxon>Carnobacteriaceae</taxon>
        <taxon>Jeotgalibaca</taxon>
    </lineage>
</organism>
<dbReference type="KEGG" id="jar:G7057_00245"/>
<dbReference type="GO" id="GO:0016787">
    <property type="term" value="F:hydrolase activity"/>
    <property type="evidence" value="ECO:0007669"/>
    <property type="project" value="UniProtKB-KW"/>
</dbReference>
<sequence length="270" mass="29834">MIHQTIDSFYEKSSARLTTYVIENSPEIDINRKRPAIIICPGGGYEFLSDREAEPIAVKMMSYGYQAFVLEYSVKPAVYPKALEELASAVRLVRQNSDDWHVDPERIIVAGFSAGGHLAASLGVLWQDDHLVQALGGKKEDWQPNGLLLAYPVLSSGEFAHEGSFKALLADNYASLKDELSLEKRVSALTPPTFLWHTLEDGLVPAENSLLFADALRKAGVPYELHIFPKGGHGLSLATHETGGRGDYERDEAVAVWPQLFATWVKHNVS</sequence>
<dbReference type="AlphaFoldDB" id="A0A6G7K717"/>
<keyword evidence="4" id="KW-1185">Reference proteome</keyword>
<dbReference type="Proteomes" id="UP000501451">
    <property type="component" value="Chromosome"/>
</dbReference>
<keyword evidence="1 3" id="KW-0378">Hydrolase</keyword>
<protein>
    <submittedName>
        <fullName evidence="3">Alpha/beta hydrolase</fullName>
    </submittedName>
</protein>
<dbReference type="EMBL" id="CP049740">
    <property type="protein sequence ID" value="QII81053.1"/>
    <property type="molecule type" value="Genomic_DNA"/>
</dbReference>
<dbReference type="InterPro" id="IPR050300">
    <property type="entry name" value="GDXG_lipolytic_enzyme"/>
</dbReference>
<evidence type="ECO:0000313" key="3">
    <source>
        <dbReference type="EMBL" id="QII81053.1"/>
    </source>
</evidence>
<dbReference type="Gene3D" id="3.40.50.1820">
    <property type="entry name" value="alpha/beta hydrolase"/>
    <property type="match status" value="1"/>
</dbReference>
<feature type="domain" description="BD-FAE-like" evidence="2">
    <location>
        <begin position="32"/>
        <end position="216"/>
    </location>
</feature>
<evidence type="ECO:0000256" key="1">
    <source>
        <dbReference type="ARBA" id="ARBA00022801"/>
    </source>
</evidence>
<proteinExistence type="predicted"/>
<dbReference type="RefSeq" id="WP_166160512.1">
    <property type="nucleotide sequence ID" value="NZ_CP049740.1"/>
</dbReference>
<evidence type="ECO:0000259" key="2">
    <source>
        <dbReference type="Pfam" id="PF20434"/>
    </source>
</evidence>
<dbReference type="Pfam" id="PF20434">
    <property type="entry name" value="BD-FAE"/>
    <property type="match status" value="1"/>
</dbReference>
<accession>A0A6G7K717</accession>
<dbReference type="SUPFAM" id="SSF53474">
    <property type="entry name" value="alpha/beta-Hydrolases"/>
    <property type="match status" value="1"/>
</dbReference>
<reference evidence="3 4" key="1">
    <citation type="journal article" date="2017" name="Int. J. Syst. Evol. Microbiol.">
        <title>Jeotgalibaca porci sp. nov. and Jeotgalibaca arthritidis sp. nov., isolated from pigs, and emended description of the genus Jeotgalibaca.</title>
        <authorList>
            <person name="Zamora L."/>
            <person name="Perez-Sancho M."/>
            <person name="Dominguez L."/>
            <person name="Fernandez-Garayzabal J.F."/>
            <person name="Vela A.I."/>
        </authorList>
    </citation>
    <scope>NUCLEOTIDE SEQUENCE [LARGE SCALE GENOMIC DNA]</scope>
    <source>
        <strain evidence="3 4">CECT 9157</strain>
    </source>
</reference>
<dbReference type="InterPro" id="IPR049492">
    <property type="entry name" value="BD-FAE-like_dom"/>
</dbReference>
<dbReference type="InterPro" id="IPR029058">
    <property type="entry name" value="AB_hydrolase_fold"/>
</dbReference>
<evidence type="ECO:0000313" key="4">
    <source>
        <dbReference type="Proteomes" id="UP000501451"/>
    </source>
</evidence>
<name>A0A6G7K717_9LACT</name>
<gene>
    <name evidence="3" type="ORF">G7057_00245</name>
</gene>